<evidence type="ECO:0000256" key="3">
    <source>
        <dbReference type="ARBA" id="ARBA00023002"/>
    </source>
</evidence>
<dbReference type="InterPro" id="IPR013154">
    <property type="entry name" value="ADH-like_N"/>
</dbReference>
<dbReference type="AlphaFoldDB" id="A0A8E2EXP0"/>
<dbReference type="SUPFAM" id="SSF51735">
    <property type="entry name" value="NAD(P)-binding Rossmann-fold domains"/>
    <property type="match status" value="1"/>
</dbReference>
<dbReference type="InterPro" id="IPR047122">
    <property type="entry name" value="Trans-enoyl_RdTase-like"/>
</dbReference>
<dbReference type="OrthoDB" id="3509362at2759"/>
<evidence type="ECO:0000313" key="6">
    <source>
        <dbReference type="Proteomes" id="UP000250140"/>
    </source>
</evidence>
<dbReference type="Gene3D" id="3.90.180.10">
    <property type="entry name" value="Medium-chain alcohol dehydrogenases, catalytic domain"/>
    <property type="match status" value="1"/>
</dbReference>
<evidence type="ECO:0000256" key="1">
    <source>
        <dbReference type="ARBA" id="ARBA00008072"/>
    </source>
</evidence>
<evidence type="ECO:0000259" key="4">
    <source>
        <dbReference type="SMART" id="SM00829"/>
    </source>
</evidence>
<organism evidence="5 6">
    <name type="scientific">Glonium stellatum</name>
    <dbReference type="NCBI Taxonomy" id="574774"/>
    <lineage>
        <taxon>Eukaryota</taxon>
        <taxon>Fungi</taxon>
        <taxon>Dikarya</taxon>
        <taxon>Ascomycota</taxon>
        <taxon>Pezizomycotina</taxon>
        <taxon>Dothideomycetes</taxon>
        <taxon>Pleosporomycetidae</taxon>
        <taxon>Gloniales</taxon>
        <taxon>Gloniaceae</taxon>
        <taxon>Glonium</taxon>
    </lineage>
</organism>
<dbReference type="Gene3D" id="3.40.50.720">
    <property type="entry name" value="NAD(P)-binding Rossmann-like Domain"/>
    <property type="match status" value="1"/>
</dbReference>
<dbReference type="SMART" id="SM00829">
    <property type="entry name" value="PKS_ER"/>
    <property type="match status" value="1"/>
</dbReference>
<dbReference type="PANTHER" id="PTHR45348:SF2">
    <property type="entry name" value="ZINC-TYPE ALCOHOL DEHYDROGENASE-LIKE PROTEIN C2E1P3.01"/>
    <property type="match status" value="1"/>
</dbReference>
<comment type="subunit">
    <text evidence="2">Monomer.</text>
</comment>
<dbReference type="InterPro" id="IPR020843">
    <property type="entry name" value="ER"/>
</dbReference>
<dbReference type="InterPro" id="IPR011032">
    <property type="entry name" value="GroES-like_sf"/>
</dbReference>
<comment type="similarity">
    <text evidence="1">Belongs to the zinc-containing alcohol dehydrogenase family.</text>
</comment>
<dbReference type="Proteomes" id="UP000250140">
    <property type="component" value="Unassembled WGS sequence"/>
</dbReference>
<dbReference type="GO" id="GO:0016651">
    <property type="term" value="F:oxidoreductase activity, acting on NAD(P)H"/>
    <property type="evidence" value="ECO:0007669"/>
    <property type="project" value="InterPro"/>
</dbReference>
<sequence length="322" mass="33473">MANEAAWIKSEKANLEVGPTEKYAPGPHDILIKTHAIAFNPLEASIQKLAIFPITYPAILGSSLAGTVEAVGSAVTAFQAGDRVAASRSPTTIGDKRYGAYQRFALAASSSAAKLDPAVSFADAVSVITNVRTAAAALSVYLGLEKPVLDAAAPPARNEKVLIYGGSSSLGALAVKYAVDAGYAVTTTSSAANRALVEGLGPKHVLDHTVGAEALGKGLVALGPFDANGGAGSWYTVLPSMGPESLPEGVERRFQSFSSVLGEEGNQELRRWLVEVYVPEGLKRGKLGMVKVEKVKGGLEAIQGALDRLFARVSGTKLVLEL</sequence>
<evidence type="ECO:0000256" key="2">
    <source>
        <dbReference type="ARBA" id="ARBA00011245"/>
    </source>
</evidence>
<dbReference type="CDD" id="cd08249">
    <property type="entry name" value="enoyl_reductase_like"/>
    <property type="match status" value="1"/>
</dbReference>
<evidence type="ECO:0000313" key="5">
    <source>
        <dbReference type="EMBL" id="OCL06681.1"/>
    </source>
</evidence>
<dbReference type="EMBL" id="KV750007">
    <property type="protein sequence ID" value="OCL06681.1"/>
    <property type="molecule type" value="Genomic_DNA"/>
</dbReference>
<gene>
    <name evidence="5" type="ORF">AOQ84DRAFT_355364</name>
</gene>
<proteinExistence type="inferred from homology"/>
<dbReference type="InterPro" id="IPR036291">
    <property type="entry name" value="NAD(P)-bd_dom_sf"/>
</dbReference>
<dbReference type="SUPFAM" id="SSF50129">
    <property type="entry name" value="GroES-like"/>
    <property type="match status" value="1"/>
</dbReference>
<dbReference type="PANTHER" id="PTHR45348">
    <property type="entry name" value="HYPOTHETICAL OXIDOREDUCTASE (EUROFUNG)"/>
    <property type="match status" value="1"/>
</dbReference>
<dbReference type="Pfam" id="PF08240">
    <property type="entry name" value="ADH_N"/>
    <property type="match status" value="1"/>
</dbReference>
<keyword evidence="3" id="KW-0560">Oxidoreductase</keyword>
<reference evidence="5 6" key="1">
    <citation type="journal article" date="2016" name="Nat. Commun.">
        <title>Ectomycorrhizal ecology is imprinted in the genome of the dominant symbiotic fungus Cenococcum geophilum.</title>
        <authorList>
            <consortium name="DOE Joint Genome Institute"/>
            <person name="Peter M."/>
            <person name="Kohler A."/>
            <person name="Ohm R.A."/>
            <person name="Kuo A."/>
            <person name="Krutzmann J."/>
            <person name="Morin E."/>
            <person name="Arend M."/>
            <person name="Barry K.W."/>
            <person name="Binder M."/>
            <person name="Choi C."/>
            <person name="Clum A."/>
            <person name="Copeland A."/>
            <person name="Grisel N."/>
            <person name="Haridas S."/>
            <person name="Kipfer T."/>
            <person name="LaButti K."/>
            <person name="Lindquist E."/>
            <person name="Lipzen A."/>
            <person name="Maire R."/>
            <person name="Meier B."/>
            <person name="Mihaltcheva S."/>
            <person name="Molinier V."/>
            <person name="Murat C."/>
            <person name="Poggeler S."/>
            <person name="Quandt C.A."/>
            <person name="Sperisen C."/>
            <person name="Tritt A."/>
            <person name="Tisserant E."/>
            <person name="Crous P.W."/>
            <person name="Henrissat B."/>
            <person name="Nehls U."/>
            <person name="Egli S."/>
            <person name="Spatafora J.W."/>
            <person name="Grigoriev I.V."/>
            <person name="Martin F.M."/>
        </authorList>
    </citation>
    <scope>NUCLEOTIDE SEQUENCE [LARGE SCALE GENOMIC DNA]</scope>
    <source>
        <strain evidence="5 6">CBS 207.34</strain>
    </source>
</reference>
<protein>
    <submittedName>
        <fullName evidence="5">GroES-like protein</fullName>
    </submittedName>
</protein>
<accession>A0A8E2EXP0</accession>
<name>A0A8E2EXP0_9PEZI</name>
<feature type="domain" description="Enoyl reductase (ER)" evidence="4">
    <location>
        <begin position="12"/>
        <end position="320"/>
    </location>
</feature>
<keyword evidence="6" id="KW-1185">Reference proteome</keyword>